<dbReference type="STRING" id="1359163.NLO413_0582"/>
<reference evidence="8 9" key="1">
    <citation type="submission" date="2015-02" db="EMBL/GenBank/DDBJ databases">
        <title>Genome Sequencing of Rickettsiales.</title>
        <authorList>
            <person name="Daugherty S.C."/>
            <person name="Su Q."/>
            <person name="Abolude K."/>
            <person name="Beier-Sexton M."/>
            <person name="Carlyon J.A."/>
            <person name="Carter R."/>
            <person name="Day N.P."/>
            <person name="Dumler S.J."/>
            <person name="Dyachenko V."/>
            <person name="Godinez A."/>
            <person name="Kurtti T.J."/>
            <person name="Lichay M."/>
            <person name="Mullins K.E."/>
            <person name="Ott S."/>
            <person name="Pappas-Brown V."/>
            <person name="Paris D.H."/>
            <person name="Patel P."/>
            <person name="Richards A.L."/>
            <person name="Sadzewicz L."/>
            <person name="Sears K."/>
            <person name="Seidman D."/>
            <person name="Sengamalay N."/>
            <person name="Stenos J."/>
            <person name="Tallon L.J."/>
            <person name="Vincent G."/>
            <person name="Fraser C.M."/>
            <person name="Munderloh U."/>
            <person name="Dunning-Hotopp J.C."/>
        </authorList>
    </citation>
    <scope>NUCLEOTIDE SEQUENCE [LARGE SCALE GENOMIC DNA]</scope>
    <source>
        <strain evidence="8 9">RAC413</strain>
    </source>
</reference>
<dbReference type="SUPFAM" id="SSF143800">
    <property type="entry name" value="L28p-like"/>
    <property type="match status" value="1"/>
</dbReference>
<evidence type="ECO:0000256" key="3">
    <source>
        <dbReference type="ARBA" id="ARBA00011838"/>
    </source>
</evidence>
<dbReference type="NCBIfam" id="NF001809">
    <property type="entry name" value="PRK00528.1"/>
    <property type="match status" value="1"/>
</dbReference>
<dbReference type="InterPro" id="IPR002150">
    <property type="entry name" value="Ribosomal_bL31"/>
</dbReference>
<evidence type="ECO:0000313" key="8">
    <source>
        <dbReference type="EMBL" id="KJV69205.1"/>
    </source>
</evidence>
<keyword evidence="9" id="KW-1185">Reference proteome</keyword>
<dbReference type="InterPro" id="IPR034704">
    <property type="entry name" value="Ribosomal_bL28/bL31-like_sf"/>
</dbReference>
<dbReference type="PATRIC" id="fig|1359163.3.peg.568"/>
<evidence type="ECO:0000256" key="5">
    <source>
        <dbReference type="ARBA" id="ARBA00023274"/>
    </source>
</evidence>
<dbReference type="OrthoDB" id="9803251at2"/>
<evidence type="ECO:0000313" key="9">
    <source>
        <dbReference type="Proteomes" id="UP000033562"/>
    </source>
</evidence>
<evidence type="ECO:0000256" key="2">
    <source>
        <dbReference type="ARBA" id="ARBA00009296"/>
    </source>
</evidence>
<proteinExistence type="inferred from homology"/>
<evidence type="ECO:0000256" key="4">
    <source>
        <dbReference type="ARBA" id="ARBA00022980"/>
    </source>
</evidence>
<keyword evidence="4" id="KW-0689">Ribosomal protein</keyword>
<dbReference type="InterPro" id="IPR042105">
    <property type="entry name" value="Ribosomal_bL31_sf"/>
</dbReference>
<comment type="function">
    <text evidence="1">Binds the 23S rRNA.</text>
</comment>
<protein>
    <recommendedName>
        <fullName evidence="7">Large ribosomal subunit protein bL31</fullName>
    </recommendedName>
    <alternativeName>
        <fullName evidence="6">50S ribosomal protein L31</fullName>
    </alternativeName>
</protein>
<organism evidence="8 9">
    <name type="scientific">Candidatus Neoehrlichia procyonis str. RAC413</name>
    <dbReference type="NCBI Taxonomy" id="1359163"/>
    <lineage>
        <taxon>Bacteria</taxon>
        <taxon>Pseudomonadati</taxon>
        <taxon>Pseudomonadota</taxon>
        <taxon>Alphaproteobacteria</taxon>
        <taxon>Rickettsiales</taxon>
        <taxon>Anaplasmataceae</taxon>
        <taxon>Candidatus Neoehrlichia</taxon>
    </lineage>
</organism>
<dbReference type="GO" id="GO:0003735">
    <property type="term" value="F:structural constituent of ribosome"/>
    <property type="evidence" value="ECO:0007669"/>
    <property type="project" value="InterPro"/>
</dbReference>
<dbReference type="EMBL" id="LANX01000001">
    <property type="protein sequence ID" value="KJV69205.1"/>
    <property type="molecule type" value="Genomic_DNA"/>
</dbReference>
<comment type="subunit">
    <text evidence="3">Part of the 50S ribosomal subunit.</text>
</comment>
<dbReference type="Proteomes" id="UP000033562">
    <property type="component" value="Unassembled WGS sequence"/>
</dbReference>
<dbReference type="AlphaFoldDB" id="A0A0F3NME1"/>
<dbReference type="GO" id="GO:1990904">
    <property type="term" value="C:ribonucleoprotein complex"/>
    <property type="evidence" value="ECO:0007669"/>
    <property type="project" value="UniProtKB-KW"/>
</dbReference>
<dbReference type="Pfam" id="PF01197">
    <property type="entry name" value="Ribosomal_L31"/>
    <property type="match status" value="1"/>
</dbReference>
<comment type="caution">
    <text evidence="8">The sequence shown here is derived from an EMBL/GenBank/DDBJ whole genome shotgun (WGS) entry which is preliminary data.</text>
</comment>
<dbReference type="GO" id="GO:0006412">
    <property type="term" value="P:translation"/>
    <property type="evidence" value="ECO:0007669"/>
    <property type="project" value="InterPro"/>
</dbReference>
<keyword evidence="5" id="KW-0687">Ribonucleoprotein</keyword>
<evidence type="ECO:0000256" key="1">
    <source>
        <dbReference type="ARBA" id="ARBA00003795"/>
    </source>
</evidence>
<accession>A0A0F3NME1</accession>
<gene>
    <name evidence="8" type="ORF">NLO413_0582</name>
</gene>
<dbReference type="RefSeq" id="WP_045808965.1">
    <property type="nucleotide sequence ID" value="NZ_LANX01000001.1"/>
</dbReference>
<name>A0A0F3NME1_9RICK</name>
<evidence type="ECO:0000256" key="6">
    <source>
        <dbReference type="ARBA" id="ARBA00035490"/>
    </source>
</evidence>
<dbReference type="Gene3D" id="4.10.830.30">
    <property type="entry name" value="Ribosomal protein L31"/>
    <property type="match status" value="1"/>
</dbReference>
<sequence>MKNAKVLKSERHPKTYPILVVFTDGSEQTMLSTMGKADKVTKIHLETDHFNHPAWNPGLRVAGKKNSKAAKFFNRFGDL</sequence>
<dbReference type="GO" id="GO:0005840">
    <property type="term" value="C:ribosome"/>
    <property type="evidence" value="ECO:0007669"/>
    <property type="project" value="UniProtKB-KW"/>
</dbReference>
<comment type="similarity">
    <text evidence="2">Belongs to the bacterial ribosomal protein bL31 family. Type A subfamily.</text>
</comment>
<evidence type="ECO:0000256" key="7">
    <source>
        <dbReference type="ARBA" id="ARBA00035687"/>
    </source>
</evidence>